<dbReference type="PANTHER" id="PTHR43537">
    <property type="entry name" value="TRANSCRIPTIONAL REGULATOR, GNTR FAMILY"/>
    <property type="match status" value="1"/>
</dbReference>
<dbReference type="RefSeq" id="WP_079704778.1">
    <property type="nucleotide sequence ID" value="NZ_FUZO01000001.1"/>
</dbReference>
<dbReference type="Proteomes" id="UP000190827">
    <property type="component" value="Unassembled WGS sequence"/>
</dbReference>
<dbReference type="SMART" id="SM00895">
    <property type="entry name" value="FCD"/>
    <property type="match status" value="1"/>
</dbReference>
<dbReference type="Pfam" id="PF00392">
    <property type="entry name" value="GntR"/>
    <property type="match status" value="1"/>
</dbReference>
<sequence length="230" mass="25063">MDTVHRESLSDQVARLLLQRIQAGEWEIGQKLPGETTLAPQLGVGRSTMREAIRQLAGQGVLSTRQGSGNFLRSRTPVQDWDALVLRTAIGSVIEARIAIECEAAALAAQRHTASDLAAIRAALAHRNTDRATIEGRVDADTALHRSIVAASGNEILTELFDTFAERSREAMIQMLRLSGEPGTDHDQLVHEHIVQAVADRDATAAFDRSRTHLLALRDGMARHRSDGPS</sequence>
<evidence type="ECO:0000259" key="4">
    <source>
        <dbReference type="PROSITE" id="PS50949"/>
    </source>
</evidence>
<dbReference type="PROSITE" id="PS50949">
    <property type="entry name" value="HTH_GNTR"/>
    <property type="match status" value="1"/>
</dbReference>
<evidence type="ECO:0000256" key="2">
    <source>
        <dbReference type="ARBA" id="ARBA00023125"/>
    </source>
</evidence>
<protein>
    <submittedName>
        <fullName evidence="5">DNA-binding transcriptional regulator, FadR family</fullName>
    </submittedName>
</protein>
<dbReference type="SMART" id="SM00345">
    <property type="entry name" value="HTH_GNTR"/>
    <property type="match status" value="1"/>
</dbReference>
<evidence type="ECO:0000313" key="6">
    <source>
        <dbReference type="Proteomes" id="UP000190827"/>
    </source>
</evidence>
<dbReference type="InterPro" id="IPR008920">
    <property type="entry name" value="TF_FadR/GntR_C"/>
</dbReference>
<dbReference type="Pfam" id="PF07729">
    <property type="entry name" value="FCD"/>
    <property type="match status" value="1"/>
</dbReference>
<feature type="domain" description="HTH gntR-type" evidence="4">
    <location>
        <begin position="7"/>
        <end position="75"/>
    </location>
</feature>
<comment type="caution">
    <text evidence="5">The sequence shown here is derived from an EMBL/GenBank/DDBJ whole genome shotgun (WGS) entry which is preliminary data.</text>
</comment>
<organism evidence="5 6">
    <name type="scientific">Plantibacter cousiniae</name>
    <name type="common">nom. nud.</name>
    <dbReference type="NCBI Taxonomy" id="199709"/>
    <lineage>
        <taxon>Bacteria</taxon>
        <taxon>Bacillati</taxon>
        <taxon>Actinomycetota</taxon>
        <taxon>Actinomycetes</taxon>
        <taxon>Micrococcales</taxon>
        <taxon>Microbacteriaceae</taxon>
        <taxon>Plantibacter</taxon>
    </lineage>
</organism>
<evidence type="ECO:0000313" key="5">
    <source>
        <dbReference type="EMBL" id="SKC41712.1"/>
    </source>
</evidence>
<evidence type="ECO:0000256" key="1">
    <source>
        <dbReference type="ARBA" id="ARBA00023015"/>
    </source>
</evidence>
<dbReference type="PANTHER" id="PTHR43537:SF47">
    <property type="entry name" value="REGULATORY PROTEIN GNTR HTH"/>
    <property type="match status" value="1"/>
</dbReference>
<dbReference type="SUPFAM" id="SSF46785">
    <property type="entry name" value="Winged helix' DNA-binding domain"/>
    <property type="match status" value="1"/>
</dbReference>
<dbReference type="InterPro" id="IPR036388">
    <property type="entry name" value="WH-like_DNA-bd_sf"/>
</dbReference>
<keyword evidence="6" id="KW-1185">Reference proteome</keyword>
<dbReference type="Gene3D" id="1.10.10.10">
    <property type="entry name" value="Winged helix-like DNA-binding domain superfamily/Winged helix DNA-binding domain"/>
    <property type="match status" value="1"/>
</dbReference>
<dbReference type="InterPro" id="IPR036390">
    <property type="entry name" value="WH_DNA-bd_sf"/>
</dbReference>
<keyword evidence="1" id="KW-0805">Transcription regulation</keyword>
<dbReference type="PRINTS" id="PR00035">
    <property type="entry name" value="HTHGNTR"/>
</dbReference>
<keyword evidence="3" id="KW-0804">Transcription</keyword>
<dbReference type="InterPro" id="IPR000524">
    <property type="entry name" value="Tscrpt_reg_HTH_GntR"/>
</dbReference>
<reference evidence="5 6" key="1">
    <citation type="submission" date="2017-02" db="EMBL/GenBank/DDBJ databases">
        <authorList>
            <person name="Varghese N."/>
            <person name="Submissions S."/>
        </authorList>
    </citation>
    <scope>NUCLEOTIDE SEQUENCE [LARGE SCALE GENOMIC DNA]</scope>
    <source>
        <strain evidence="5 6">VKM Ac-1787</strain>
    </source>
</reference>
<accession>A0ABY1LHM5</accession>
<dbReference type="EMBL" id="FUZO01000001">
    <property type="protein sequence ID" value="SKC41712.1"/>
    <property type="molecule type" value="Genomic_DNA"/>
</dbReference>
<keyword evidence="2 5" id="KW-0238">DNA-binding</keyword>
<gene>
    <name evidence="5" type="ORF">SAMN06295973_0753</name>
</gene>
<dbReference type="GO" id="GO:0003677">
    <property type="term" value="F:DNA binding"/>
    <property type="evidence" value="ECO:0007669"/>
    <property type="project" value="UniProtKB-KW"/>
</dbReference>
<name>A0ABY1LHM5_9MICO</name>
<dbReference type="Gene3D" id="1.20.120.530">
    <property type="entry name" value="GntR ligand-binding domain-like"/>
    <property type="match status" value="1"/>
</dbReference>
<dbReference type="SUPFAM" id="SSF48008">
    <property type="entry name" value="GntR ligand-binding domain-like"/>
    <property type="match status" value="1"/>
</dbReference>
<dbReference type="CDD" id="cd07377">
    <property type="entry name" value="WHTH_GntR"/>
    <property type="match status" value="1"/>
</dbReference>
<dbReference type="InterPro" id="IPR011711">
    <property type="entry name" value="GntR_C"/>
</dbReference>
<proteinExistence type="predicted"/>
<evidence type="ECO:0000256" key="3">
    <source>
        <dbReference type="ARBA" id="ARBA00023163"/>
    </source>
</evidence>